<dbReference type="InterPro" id="IPR036410">
    <property type="entry name" value="HSP_DnaJ_Cys-rich_dom_sf"/>
</dbReference>
<feature type="domain" description="J" evidence="7">
    <location>
        <begin position="6"/>
        <end position="71"/>
    </location>
</feature>
<gene>
    <name evidence="11" type="ORF">STCU_01831</name>
    <name evidence="10" type="ORF">STCU_04752</name>
    <name evidence="9" type="ORF">STCU_08166</name>
</gene>
<evidence type="ECO:0000313" key="11">
    <source>
        <dbReference type="EMBL" id="EPY34140.1"/>
    </source>
</evidence>
<evidence type="ECO:0000256" key="1">
    <source>
        <dbReference type="ARBA" id="ARBA00022723"/>
    </source>
</evidence>
<protein>
    <submittedName>
        <fullName evidence="9">DnaJ like protein subfamily A member 2</fullName>
    </submittedName>
</protein>
<dbReference type="SUPFAM" id="SSF57938">
    <property type="entry name" value="DnaJ/Hsp40 cysteine-rich domain"/>
    <property type="match status" value="1"/>
</dbReference>
<dbReference type="SUPFAM" id="SSF49493">
    <property type="entry name" value="HSP40/DnaJ peptide-binding domain"/>
    <property type="match status" value="2"/>
</dbReference>
<dbReference type="Gene3D" id="2.60.260.20">
    <property type="entry name" value="Urease metallochaperone UreE, N-terminal domain"/>
    <property type="match status" value="2"/>
</dbReference>
<keyword evidence="1 5" id="KW-0479">Metal-binding</keyword>
<dbReference type="GO" id="GO:0008270">
    <property type="term" value="F:zinc ion binding"/>
    <property type="evidence" value="ECO:0007669"/>
    <property type="project" value="UniProtKB-KW"/>
</dbReference>
<dbReference type="CDD" id="cd10747">
    <property type="entry name" value="DnaJ_C"/>
    <property type="match status" value="1"/>
</dbReference>
<dbReference type="GO" id="GO:0030544">
    <property type="term" value="F:Hsp70 protein binding"/>
    <property type="evidence" value="ECO:0007669"/>
    <property type="project" value="InterPro"/>
</dbReference>
<keyword evidence="3 5" id="KW-0863">Zinc-finger</keyword>
<dbReference type="SUPFAM" id="SSF46565">
    <property type="entry name" value="Chaperone J-domain"/>
    <property type="match status" value="1"/>
</dbReference>
<evidence type="ECO:0000313" key="12">
    <source>
        <dbReference type="Proteomes" id="UP000015354"/>
    </source>
</evidence>
<dbReference type="EMBL" id="ATMH01008166">
    <property type="protein sequence ID" value="EPY22704.1"/>
    <property type="molecule type" value="Genomic_DNA"/>
</dbReference>
<dbReference type="InterPro" id="IPR008971">
    <property type="entry name" value="HSP40/DnaJ_pept-bd"/>
</dbReference>
<evidence type="ECO:0000259" key="7">
    <source>
        <dbReference type="PROSITE" id="PS50076"/>
    </source>
</evidence>
<dbReference type="PROSITE" id="PS51188">
    <property type="entry name" value="ZF_CR"/>
    <property type="match status" value="1"/>
</dbReference>
<keyword evidence="4 5" id="KW-0862">Zinc</keyword>
<dbReference type="OrthoDB" id="550424at2759"/>
<dbReference type="InterPro" id="IPR036869">
    <property type="entry name" value="J_dom_sf"/>
</dbReference>
<dbReference type="CDD" id="cd06257">
    <property type="entry name" value="DnaJ"/>
    <property type="match status" value="1"/>
</dbReference>
<dbReference type="Gene3D" id="1.10.287.110">
    <property type="entry name" value="DnaJ domain"/>
    <property type="match status" value="1"/>
</dbReference>
<evidence type="ECO:0000313" key="10">
    <source>
        <dbReference type="EMBL" id="EPY29046.1"/>
    </source>
</evidence>
<dbReference type="FunFam" id="1.10.287.110:FF:000074">
    <property type="entry name" value="Heat shock protein DNAJ, putative"/>
    <property type="match status" value="1"/>
</dbReference>
<accession>S9U1I4</accession>
<dbReference type="Proteomes" id="UP000015354">
    <property type="component" value="Unassembled WGS sequence"/>
</dbReference>
<dbReference type="GO" id="GO:0005524">
    <property type="term" value="F:ATP binding"/>
    <property type="evidence" value="ECO:0007669"/>
    <property type="project" value="InterPro"/>
</dbReference>
<dbReference type="InterPro" id="IPR001623">
    <property type="entry name" value="DnaJ_domain"/>
</dbReference>
<dbReference type="EMBL" id="ATMH01004752">
    <property type="protein sequence ID" value="EPY29046.1"/>
    <property type="molecule type" value="Genomic_DNA"/>
</dbReference>
<dbReference type="HAMAP" id="MF_01152">
    <property type="entry name" value="DnaJ"/>
    <property type="match status" value="1"/>
</dbReference>
<dbReference type="InterPro" id="IPR001305">
    <property type="entry name" value="HSP_DnaJ_Cys-rich_dom"/>
</dbReference>
<feature type="domain" description="CR-type" evidence="8">
    <location>
        <begin position="123"/>
        <end position="208"/>
    </location>
</feature>
<dbReference type="PANTHER" id="PTHR43888">
    <property type="entry name" value="DNAJ-LIKE-2, ISOFORM A-RELATED"/>
    <property type="match status" value="1"/>
</dbReference>
<dbReference type="CDD" id="cd10719">
    <property type="entry name" value="DnaJ_zf"/>
    <property type="match status" value="1"/>
</dbReference>
<dbReference type="FunFam" id="2.10.230.10:FF:000001">
    <property type="entry name" value="DnaJ subfamily A member 2"/>
    <property type="match status" value="1"/>
</dbReference>
<dbReference type="Pfam" id="PF01556">
    <property type="entry name" value="DnaJ_C"/>
    <property type="match status" value="1"/>
</dbReference>
<evidence type="ECO:0000256" key="2">
    <source>
        <dbReference type="ARBA" id="ARBA00022737"/>
    </source>
</evidence>
<dbReference type="GO" id="GO:0051082">
    <property type="term" value="F:unfolded protein binding"/>
    <property type="evidence" value="ECO:0007669"/>
    <property type="project" value="InterPro"/>
</dbReference>
<dbReference type="InterPro" id="IPR002939">
    <property type="entry name" value="DnaJ_C"/>
</dbReference>
<feature type="zinc finger region" description="CR-type" evidence="5">
    <location>
        <begin position="123"/>
        <end position="208"/>
    </location>
</feature>
<dbReference type="Gene3D" id="2.10.230.10">
    <property type="entry name" value="Heat shock protein DnaJ, cysteine-rich domain"/>
    <property type="match status" value="1"/>
</dbReference>
<feature type="region of interest" description="Disordered" evidence="6">
    <location>
        <begin position="365"/>
        <end position="436"/>
    </location>
</feature>
<dbReference type="PROSITE" id="PS50076">
    <property type="entry name" value="DNAJ_2"/>
    <property type="match status" value="1"/>
</dbReference>
<keyword evidence="12" id="KW-1185">Reference proteome</keyword>
<dbReference type="InterPro" id="IPR018253">
    <property type="entry name" value="DnaJ_domain_CS"/>
</dbReference>
<sequence length="436" mass="48149">MVKETEFYELLHVAVEADEAEIKRSYRRLALRYHPDKNPGDDEAAEMFKKVSHAYETLSDPEKRTVYDKYGKAGLDGSGGEAGFHDASDIFSMFFGGHRPRGEPKPKDLVHELPLTLEEMFSGKTVKLSVLRNRLCHTCGGNGLKAGAQKSTCRGCQGHGVQIRMQQIFPGFVQQAQVRCQDCGGEGTSVRPSDVCRTCAGKCVVQDQKQLDAVVAPGAAKNEVLLFEGEGNQVPGVRLSGDIMIVLEEKPHPVYRRIGRHLLVHHALGLKEALCGFHFALQSLDGRLLDVTGSPGQVIDPEAAWELRGEGMPSKDAPRGSIYIIFKVNWPTTLTATQVNRLAQAFELPARLPLVGGQVLKLEPYTEGKKKRGAQSGGPGRGRGPARQARRRQNSHNEEEYEEDFEGFMEDDDDEEEMRFRSQGCRGGSQVECGQM</sequence>
<organism evidence="9 12">
    <name type="scientific">Strigomonas culicis</name>
    <dbReference type="NCBI Taxonomy" id="28005"/>
    <lineage>
        <taxon>Eukaryota</taxon>
        <taxon>Discoba</taxon>
        <taxon>Euglenozoa</taxon>
        <taxon>Kinetoplastea</taxon>
        <taxon>Metakinetoplastina</taxon>
        <taxon>Trypanosomatida</taxon>
        <taxon>Trypanosomatidae</taxon>
        <taxon>Strigomonadinae</taxon>
        <taxon>Strigomonas</taxon>
    </lineage>
</organism>
<dbReference type="Pfam" id="PF00226">
    <property type="entry name" value="DnaJ"/>
    <property type="match status" value="1"/>
</dbReference>
<dbReference type="InterPro" id="IPR012724">
    <property type="entry name" value="DnaJ"/>
</dbReference>
<name>S9U1I4_9TRYP</name>
<reference evidence="9" key="2">
    <citation type="submission" date="2013-03" db="EMBL/GenBank/DDBJ databases">
        <authorList>
            <person name="Motta M.C.M."/>
            <person name="Martins A.C.A."/>
            <person name="Preta C.M.C.C."/>
            <person name="Silva R."/>
            <person name="de Souza S.S."/>
            <person name="Klein C.C."/>
            <person name="de Almeida L.G.P."/>
            <person name="Cunha O.L."/>
            <person name="Colabardini A.C."/>
            <person name="Lima B.A."/>
            <person name="Machado C.R."/>
            <person name="Soares C.M.A."/>
            <person name="de Menezes C.B.A."/>
            <person name="Bartolomeu D.C."/>
            <person name="Grisard E.C."/>
            <person name="Fantinatti-Garboggini F."/>
            <person name="Rodrigues-Luiz G.F."/>
            <person name="Wagner G."/>
            <person name="Goldman G.H."/>
            <person name="Fietto J.L.R."/>
            <person name="Ciapina L.P."/>
            <person name="Brocchi M."/>
            <person name="Elias M.C."/>
            <person name="Goldman M.H.S."/>
            <person name="Sagot M.-F."/>
            <person name="Pereira M."/>
            <person name="Stoco P.H."/>
            <person name="Teixeira S.M.R."/>
            <person name="de Mendonca-Neto R.P."/>
            <person name="Maciel T.E.F."/>
            <person name="Mendes T.A.O."/>
            <person name="Urmenyi T.P."/>
            <person name="Teixeira M.M.G."/>
            <person name="de Camargo E.F.P."/>
            <person name="de Sousa W."/>
            <person name="Schenkman S."/>
            <person name="de Vasconcelos A.T.R."/>
        </authorList>
    </citation>
    <scope>NUCLEOTIDE SEQUENCE</scope>
</reference>
<proteinExistence type="inferred from homology"/>
<dbReference type="SMART" id="SM00271">
    <property type="entry name" value="DnaJ"/>
    <property type="match status" value="1"/>
</dbReference>
<dbReference type="Pfam" id="PF00684">
    <property type="entry name" value="DnaJ_CXXCXGXG"/>
    <property type="match status" value="1"/>
</dbReference>
<reference evidence="9 12" key="1">
    <citation type="journal article" date="2013" name="PLoS ONE">
        <title>Predicting the Proteins of Angomonas deanei, Strigomonas culicis and Their Respective Endosymbionts Reveals New Aspects of the Trypanosomatidae Family.</title>
        <authorList>
            <person name="Motta M.C."/>
            <person name="Martins A.C."/>
            <person name="de Souza S.S."/>
            <person name="Catta-Preta C.M."/>
            <person name="Silva R."/>
            <person name="Klein C.C."/>
            <person name="de Almeida L.G."/>
            <person name="de Lima Cunha O."/>
            <person name="Ciapina L.P."/>
            <person name="Brocchi M."/>
            <person name="Colabardini A.C."/>
            <person name="de Araujo Lima B."/>
            <person name="Machado C.R."/>
            <person name="de Almeida Soares C.M."/>
            <person name="Probst C.M."/>
            <person name="de Menezes C.B."/>
            <person name="Thompson C.E."/>
            <person name="Bartholomeu D.C."/>
            <person name="Gradia D.F."/>
            <person name="Pavoni D.P."/>
            <person name="Grisard E.C."/>
            <person name="Fantinatti-Garboggini F."/>
            <person name="Marchini F.K."/>
            <person name="Rodrigues-Luiz G.F."/>
            <person name="Wagner G."/>
            <person name="Goldman G.H."/>
            <person name="Fietto J.L."/>
            <person name="Elias M.C."/>
            <person name="Goldman M.H."/>
            <person name="Sagot M.F."/>
            <person name="Pereira M."/>
            <person name="Stoco P.H."/>
            <person name="de Mendonca-Neto R.P."/>
            <person name="Teixeira S.M."/>
            <person name="Maciel T.E."/>
            <person name="de Oliveira Mendes T.A."/>
            <person name="Urmenyi T.P."/>
            <person name="de Souza W."/>
            <person name="Schenkman S."/>
            <person name="de Vasconcelos A.T."/>
        </authorList>
    </citation>
    <scope>NUCLEOTIDE SEQUENCE [LARGE SCALE GENOMIC DNA]</scope>
</reference>
<feature type="compositionally biased region" description="Acidic residues" evidence="6">
    <location>
        <begin position="399"/>
        <end position="417"/>
    </location>
</feature>
<keyword evidence="2" id="KW-0677">Repeat</keyword>
<evidence type="ECO:0000259" key="8">
    <source>
        <dbReference type="PROSITE" id="PS51188"/>
    </source>
</evidence>
<evidence type="ECO:0000313" key="9">
    <source>
        <dbReference type="EMBL" id="EPY22704.1"/>
    </source>
</evidence>
<evidence type="ECO:0000256" key="3">
    <source>
        <dbReference type="ARBA" id="ARBA00022771"/>
    </source>
</evidence>
<dbReference type="FunFam" id="2.60.260.20:FF:000003">
    <property type="entry name" value="DnaJ subfamily A member 2"/>
    <property type="match status" value="1"/>
</dbReference>
<dbReference type="GO" id="GO:0009408">
    <property type="term" value="P:response to heat"/>
    <property type="evidence" value="ECO:0007669"/>
    <property type="project" value="InterPro"/>
</dbReference>
<dbReference type="EMBL" id="ATMH01001831">
    <property type="protein sequence ID" value="EPY34140.1"/>
    <property type="molecule type" value="Genomic_DNA"/>
</dbReference>
<dbReference type="InterPro" id="IPR044713">
    <property type="entry name" value="DNJA1/2-like"/>
</dbReference>
<comment type="caution">
    <text evidence="9">The sequence shown here is derived from an EMBL/GenBank/DDBJ whole genome shotgun (WGS) entry which is preliminary data.</text>
</comment>
<evidence type="ECO:0000256" key="4">
    <source>
        <dbReference type="ARBA" id="ARBA00022833"/>
    </source>
</evidence>
<dbReference type="PRINTS" id="PR00625">
    <property type="entry name" value="JDOMAIN"/>
</dbReference>
<dbReference type="GO" id="GO:0006457">
    <property type="term" value="P:protein folding"/>
    <property type="evidence" value="ECO:0007669"/>
    <property type="project" value="InterPro"/>
</dbReference>
<dbReference type="AlphaFoldDB" id="S9U1I4"/>
<dbReference type="PROSITE" id="PS00636">
    <property type="entry name" value="DNAJ_1"/>
    <property type="match status" value="1"/>
</dbReference>
<evidence type="ECO:0000256" key="6">
    <source>
        <dbReference type="SAM" id="MobiDB-lite"/>
    </source>
</evidence>
<evidence type="ECO:0000256" key="5">
    <source>
        <dbReference type="PROSITE-ProRule" id="PRU00546"/>
    </source>
</evidence>